<comment type="similarity">
    <text evidence="1">Belongs to the UPF0122 family.</text>
</comment>
<dbReference type="PANTHER" id="PTHR40083">
    <property type="entry name" value="UPF0122 PROTEIN CBO2450/CLC_2298"/>
    <property type="match status" value="1"/>
</dbReference>
<keyword evidence="2" id="KW-0238">DNA-binding</keyword>
<dbReference type="EMBL" id="JANGAC010000001">
    <property type="protein sequence ID" value="MCQ4921817.1"/>
    <property type="molecule type" value="Genomic_DNA"/>
</dbReference>
<accession>A0ABT1S654</accession>
<dbReference type="Proteomes" id="UP001524478">
    <property type="component" value="Unassembled WGS sequence"/>
</dbReference>
<evidence type="ECO:0000313" key="3">
    <source>
        <dbReference type="Proteomes" id="UP001524478"/>
    </source>
</evidence>
<dbReference type="PANTHER" id="PTHR40083:SF1">
    <property type="entry name" value="UPF0122 PROTEIN YLXM"/>
    <property type="match status" value="1"/>
</dbReference>
<dbReference type="HAMAP" id="MF_00245">
    <property type="entry name" value="UPF0122"/>
    <property type="match status" value="1"/>
</dbReference>
<reference evidence="2 3" key="1">
    <citation type="submission" date="2022-06" db="EMBL/GenBank/DDBJ databases">
        <title>Isolation of gut microbiota from human fecal samples.</title>
        <authorList>
            <person name="Pamer E.G."/>
            <person name="Barat B."/>
            <person name="Waligurski E."/>
            <person name="Medina S."/>
            <person name="Paddock L."/>
            <person name="Mostad J."/>
        </authorList>
    </citation>
    <scope>NUCLEOTIDE SEQUENCE [LARGE SCALE GENOMIC DNA]</scope>
    <source>
        <strain evidence="2 3">DFI.7.95</strain>
    </source>
</reference>
<dbReference type="Pfam" id="PF04297">
    <property type="entry name" value="UPF0122"/>
    <property type="match status" value="1"/>
</dbReference>
<comment type="function">
    <text evidence="1">Might take part in the signal recognition particle (SRP) pathway. This is inferred from the conservation of its genetic proximity to ftsY/ffh. May be a regulatory protein.</text>
</comment>
<keyword evidence="3" id="KW-1185">Reference proteome</keyword>
<dbReference type="RefSeq" id="WP_216562436.1">
    <property type="nucleotide sequence ID" value="NZ_JAHLOH010000053.1"/>
</dbReference>
<dbReference type="InterPro" id="IPR007394">
    <property type="entry name" value="UPF0122"/>
</dbReference>
<dbReference type="InterPro" id="IPR054831">
    <property type="entry name" value="UPF0122_fam_protein"/>
</dbReference>
<proteinExistence type="inferred from homology"/>
<dbReference type="GO" id="GO:0003677">
    <property type="term" value="F:DNA binding"/>
    <property type="evidence" value="ECO:0007669"/>
    <property type="project" value="UniProtKB-KW"/>
</dbReference>
<name>A0ABT1S654_9FIRM</name>
<organism evidence="2 3">
    <name type="scientific">Tissierella carlieri</name>
    <dbReference type="NCBI Taxonomy" id="689904"/>
    <lineage>
        <taxon>Bacteria</taxon>
        <taxon>Bacillati</taxon>
        <taxon>Bacillota</taxon>
        <taxon>Tissierellia</taxon>
        <taxon>Tissierellales</taxon>
        <taxon>Tissierellaceae</taxon>
        <taxon>Tissierella</taxon>
    </lineage>
</organism>
<comment type="caution">
    <text evidence="2">The sequence shown here is derived from an EMBL/GenBank/DDBJ whole genome shotgun (WGS) entry which is preliminary data.</text>
</comment>
<gene>
    <name evidence="2" type="ORF">NE686_01850</name>
</gene>
<evidence type="ECO:0000313" key="2">
    <source>
        <dbReference type="EMBL" id="MCQ4921817.1"/>
    </source>
</evidence>
<evidence type="ECO:0000256" key="1">
    <source>
        <dbReference type="HAMAP-Rule" id="MF_00245"/>
    </source>
</evidence>
<protein>
    <recommendedName>
        <fullName evidence="1">UPF0122 protein NE686_01850</fullName>
    </recommendedName>
</protein>
<dbReference type="NCBIfam" id="NF045758">
    <property type="entry name" value="YlxM"/>
    <property type="match status" value="1"/>
</dbReference>
<sequence length="127" mass="14791">MVEKLVEIGTLFDFYGKLLSEKQYLVVELYYIHDLSLAEVGDELSVTRQGVFDLLRRAEQKLYQHEENLGLVRKFYSSHEEIKNIINISEEIIKIAKAEDNDEIQEKAMTINEIGKKILDNSREVVD</sequence>